<protein>
    <recommendedName>
        <fullName evidence="5">TPX2 C-terminal domain-containing protein</fullName>
    </recommendedName>
</protein>
<organism evidence="3 4">
    <name type="scientific">Pseudolycoriella hygida</name>
    <dbReference type="NCBI Taxonomy" id="35572"/>
    <lineage>
        <taxon>Eukaryota</taxon>
        <taxon>Metazoa</taxon>
        <taxon>Ecdysozoa</taxon>
        <taxon>Arthropoda</taxon>
        <taxon>Hexapoda</taxon>
        <taxon>Insecta</taxon>
        <taxon>Pterygota</taxon>
        <taxon>Neoptera</taxon>
        <taxon>Endopterygota</taxon>
        <taxon>Diptera</taxon>
        <taxon>Nematocera</taxon>
        <taxon>Sciaroidea</taxon>
        <taxon>Sciaridae</taxon>
        <taxon>Pseudolycoriella</taxon>
    </lineage>
</organism>
<accession>A0A9Q0MY78</accession>
<name>A0A9Q0MY78_9DIPT</name>
<feature type="compositionally biased region" description="Polar residues" evidence="2">
    <location>
        <begin position="1"/>
        <end position="48"/>
    </location>
</feature>
<evidence type="ECO:0000313" key="4">
    <source>
        <dbReference type="Proteomes" id="UP001151699"/>
    </source>
</evidence>
<gene>
    <name evidence="3" type="ORF">Bhyg_12866</name>
</gene>
<dbReference type="EMBL" id="WJQU01000003">
    <property type="protein sequence ID" value="KAJ6640117.1"/>
    <property type="molecule type" value="Genomic_DNA"/>
</dbReference>
<dbReference type="OrthoDB" id="7759819at2759"/>
<evidence type="ECO:0008006" key="5">
    <source>
        <dbReference type="Google" id="ProtNLM"/>
    </source>
</evidence>
<keyword evidence="1" id="KW-0175">Coiled coil</keyword>
<sequence>MNSDGSSIDGTVTQMFRRNLQIETSSTRTGQHQNVGNENDQNSMNNPQEVRVQGQGRAVIKRTTAKTTVASTLARPRTTVSSSVSQPYRVYEAAEYYRRKKELHLKQIKEEEERQRKHVAKPMPNFKAIHEKVLAAKRDSAETCVSPETPEVLRRGLAMKEKQKQKIMEFQSKLAERPPIVKRSVKVLNKEVFQPKLPSHPPIKVVPFHLSMSDRLKERKQWDENYQSELAKKKEMEQKKLAEEEARNRQLLRDQTVFKAQPNPFKKYEVVSEEA</sequence>
<feature type="region of interest" description="Disordered" evidence="2">
    <location>
        <begin position="1"/>
        <end position="57"/>
    </location>
</feature>
<dbReference type="Proteomes" id="UP001151699">
    <property type="component" value="Chromosome X"/>
</dbReference>
<evidence type="ECO:0000256" key="1">
    <source>
        <dbReference type="SAM" id="Coils"/>
    </source>
</evidence>
<feature type="coiled-coil region" evidence="1">
    <location>
        <begin position="219"/>
        <end position="254"/>
    </location>
</feature>
<comment type="caution">
    <text evidence="3">The sequence shown here is derived from an EMBL/GenBank/DDBJ whole genome shotgun (WGS) entry which is preliminary data.</text>
</comment>
<reference evidence="3" key="1">
    <citation type="submission" date="2022-07" db="EMBL/GenBank/DDBJ databases">
        <authorList>
            <person name="Trinca V."/>
            <person name="Uliana J.V.C."/>
            <person name="Torres T.T."/>
            <person name="Ward R.J."/>
            <person name="Monesi N."/>
        </authorList>
    </citation>
    <scope>NUCLEOTIDE SEQUENCE</scope>
    <source>
        <strain evidence="3">HSMRA1968</strain>
        <tissue evidence="3">Whole embryos</tissue>
    </source>
</reference>
<proteinExistence type="predicted"/>
<keyword evidence="4" id="KW-1185">Reference proteome</keyword>
<evidence type="ECO:0000256" key="2">
    <source>
        <dbReference type="SAM" id="MobiDB-lite"/>
    </source>
</evidence>
<evidence type="ECO:0000313" key="3">
    <source>
        <dbReference type="EMBL" id="KAJ6640117.1"/>
    </source>
</evidence>
<dbReference type="AlphaFoldDB" id="A0A9Q0MY78"/>